<evidence type="ECO:0000256" key="1">
    <source>
        <dbReference type="SAM" id="MobiDB-lite"/>
    </source>
</evidence>
<feature type="compositionally biased region" description="Low complexity" evidence="1">
    <location>
        <begin position="378"/>
        <end position="389"/>
    </location>
</feature>
<evidence type="ECO:0000313" key="3">
    <source>
        <dbReference type="Proteomes" id="UP000078544"/>
    </source>
</evidence>
<feature type="compositionally biased region" description="Polar residues" evidence="1">
    <location>
        <begin position="761"/>
        <end position="770"/>
    </location>
</feature>
<feature type="compositionally biased region" description="Polar residues" evidence="1">
    <location>
        <begin position="696"/>
        <end position="707"/>
    </location>
</feature>
<proteinExistence type="predicted"/>
<feature type="compositionally biased region" description="Gly residues" evidence="1">
    <location>
        <begin position="716"/>
        <end position="727"/>
    </location>
</feature>
<feature type="region of interest" description="Disordered" evidence="1">
    <location>
        <begin position="448"/>
        <end position="598"/>
    </location>
</feature>
<gene>
    <name evidence="2" type="ORF">AAL_00174</name>
</gene>
<feature type="region of interest" description="Disordered" evidence="1">
    <location>
        <begin position="268"/>
        <end position="305"/>
    </location>
</feature>
<accession>A0A166UM65</accession>
<dbReference type="Proteomes" id="UP000078544">
    <property type="component" value="Unassembled WGS sequence"/>
</dbReference>
<protein>
    <submittedName>
        <fullName evidence="2">Uncharacterized protein</fullName>
    </submittedName>
</protein>
<feature type="region of interest" description="Disordered" evidence="1">
    <location>
        <begin position="620"/>
        <end position="770"/>
    </location>
</feature>
<feature type="compositionally biased region" description="Low complexity" evidence="1">
    <location>
        <begin position="459"/>
        <end position="481"/>
    </location>
</feature>
<name>A0A166UM65_9HYPO</name>
<feature type="region of interest" description="Disordered" evidence="1">
    <location>
        <begin position="110"/>
        <end position="227"/>
    </location>
</feature>
<feature type="compositionally biased region" description="Polar residues" evidence="1">
    <location>
        <begin position="648"/>
        <end position="661"/>
    </location>
</feature>
<feature type="region of interest" description="Disordered" evidence="1">
    <location>
        <begin position="782"/>
        <end position="803"/>
    </location>
</feature>
<keyword evidence="3" id="KW-1185">Reference proteome</keyword>
<feature type="compositionally biased region" description="Polar residues" evidence="1">
    <location>
        <begin position="166"/>
        <end position="175"/>
    </location>
</feature>
<feature type="compositionally biased region" description="Polar residues" evidence="1">
    <location>
        <begin position="268"/>
        <end position="278"/>
    </location>
</feature>
<feature type="compositionally biased region" description="Basic and acidic residues" evidence="1">
    <location>
        <begin position="501"/>
        <end position="511"/>
    </location>
</feature>
<organism evidence="2 3">
    <name type="scientific">Moelleriella libera RCEF 2490</name>
    <dbReference type="NCBI Taxonomy" id="1081109"/>
    <lineage>
        <taxon>Eukaryota</taxon>
        <taxon>Fungi</taxon>
        <taxon>Dikarya</taxon>
        <taxon>Ascomycota</taxon>
        <taxon>Pezizomycotina</taxon>
        <taxon>Sordariomycetes</taxon>
        <taxon>Hypocreomycetidae</taxon>
        <taxon>Hypocreales</taxon>
        <taxon>Clavicipitaceae</taxon>
        <taxon>Moelleriella</taxon>
    </lineage>
</organism>
<dbReference type="AlphaFoldDB" id="A0A166UM65"/>
<evidence type="ECO:0000313" key="2">
    <source>
        <dbReference type="EMBL" id="OAA32709.1"/>
    </source>
</evidence>
<dbReference type="EMBL" id="AZGY01000001">
    <property type="protein sequence ID" value="OAA32709.1"/>
    <property type="molecule type" value="Genomic_DNA"/>
</dbReference>
<dbReference type="STRING" id="1081109.A0A166UM65"/>
<feature type="region of interest" description="Disordered" evidence="1">
    <location>
        <begin position="364"/>
        <end position="409"/>
    </location>
</feature>
<dbReference type="OrthoDB" id="3438840at2759"/>
<feature type="compositionally biased region" description="Polar residues" evidence="1">
    <location>
        <begin position="390"/>
        <end position="406"/>
    </location>
</feature>
<comment type="caution">
    <text evidence="2">The sequence shown here is derived from an EMBL/GenBank/DDBJ whole genome shotgun (WGS) entry which is preliminary data.</text>
</comment>
<reference evidence="2 3" key="1">
    <citation type="journal article" date="2016" name="Genome Biol. Evol.">
        <title>Divergent and convergent evolution of fungal pathogenicity.</title>
        <authorList>
            <person name="Shang Y."/>
            <person name="Xiao G."/>
            <person name="Zheng P."/>
            <person name="Cen K."/>
            <person name="Zhan S."/>
            <person name="Wang C."/>
        </authorList>
    </citation>
    <scope>NUCLEOTIDE SEQUENCE [LARGE SCALE GENOMIC DNA]</scope>
    <source>
        <strain evidence="2 3">RCEF 2490</strain>
    </source>
</reference>
<sequence length="888" mass="95791">MAARTAAQVAPHKMREPRYDDFGPTPLIHRPQPGSPTLTNPDMILPDYDEPEPFGGQLQSPLIMWNHTQPSDPFLDFSQSGYVAGPLHPTTPIIYGNGTMLSDIGEVTEAESNVGHQPVRNSSRAEKQGAGFSDEDGAPLRSSPTMGRKTLKKRSHLAKRERRLSIESTSTIHTTDGTDEDYGGFNDCTSLDDANFQGDDEESLASGFTDEKLGPNPTAAIGSTRQGIRVDRFSSNSLSERAEQILASAKRRLTTMEDNLNRARTFSYSSASDGSTPSPGIRQFGTVHDMTPSATPGHSRNASEDDLQANKRVTALPQRSASALGAAGGYRQHLPLSRSADALGAKNSYLSMRSPLLSIDSTLEPVNEDEDPHEYSHSRSSSRYQSITSPALSQFSDTGATRSASAAQVRDLHDQMQGLKGKISSLKEQAKQDSLKRRSLQSLRALSPFTNAGYDPHYSDSVVISTPESSSPSLESAANESTPRSLQKDETRTSGYGELRSANEEGRHRECGQINEAPDQGISPDHLQAHHGESAPAHDDTLEPDPRPVHETGHLPHNNEGLERSGEEEAVGFDDVSESGESLYHDTQQELGNISHEDREDAFDYENFFLHSAMGTLNRRRTKRNGSIGSEESDDSVETTRGPAMTSARRSSIDTTASVDTFATAREGTESPSSVTGSKRREKGVVAPMPLRADSIPTTAPKSTTNDGFDHCSGHIGEGGVGSGSGSGSESTGQTRKHARFNSVVHRPPGIGTEPPLHRPSVSSFESTGTNRSFPLVKKVGANGRVLRGPSESPEKQLKQVSESLMNETASICDRDSLGSGPQSPAIQTLSREDQVLVEQVVASLGKCVLGLSEATRHGSDDVNHYRQRIAAAKRFLENDPDCTSESS</sequence>
<feature type="compositionally biased region" description="Basic residues" evidence="1">
    <location>
        <begin position="149"/>
        <end position="162"/>
    </location>
</feature>
<feature type="compositionally biased region" description="Acidic residues" evidence="1">
    <location>
        <begin position="568"/>
        <end position="578"/>
    </location>
</feature>
<feature type="compositionally biased region" description="Basic and acidic residues" evidence="1">
    <location>
        <begin position="527"/>
        <end position="554"/>
    </location>
</feature>
<feature type="region of interest" description="Disordered" evidence="1">
    <location>
        <begin position="1"/>
        <end position="57"/>
    </location>
</feature>
<feature type="compositionally biased region" description="Polar residues" evidence="1">
    <location>
        <begin position="110"/>
        <end position="122"/>
    </location>
</feature>